<dbReference type="PANTHER" id="PTHR43464">
    <property type="entry name" value="METHYLTRANSFERASE"/>
    <property type="match status" value="1"/>
</dbReference>
<evidence type="ECO:0000313" key="2">
    <source>
        <dbReference type="EMBL" id="MBB6390720.1"/>
    </source>
</evidence>
<protein>
    <submittedName>
        <fullName evidence="2">SAM-dependent methyltransferase</fullName>
    </submittedName>
</protein>
<dbReference type="InterPro" id="IPR013217">
    <property type="entry name" value="Methyltransf_12"/>
</dbReference>
<dbReference type="GO" id="GO:0008168">
    <property type="term" value="F:methyltransferase activity"/>
    <property type="evidence" value="ECO:0007669"/>
    <property type="project" value="UniProtKB-KW"/>
</dbReference>
<evidence type="ECO:0000313" key="3">
    <source>
        <dbReference type="Proteomes" id="UP000537775"/>
    </source>
</evidence>
<proteinExistence type="predicted"/>
<accession>A0A7X0KU23</accession>
<reference evidence="2 3" key="1">
    <citation type="submission" date="2020-08" db="EMBL/GenBank/DDBJ databases">
        <title>Sequencing the genomes of 1000 actinobacteria strains.</title>
        <authorList>
            <person name="Klenk H.-P."/>
        </authorList>
    </citation>
    <scope>NUCLEOTIDE SEQUENCE [LARGE SCALE GENOMIC DNA]</scope>
    <source>
        <strain evidence="2 3">DSM 12511</strain>
    </source>
</reference>
<dbReference type="EMBL" id="JACHML010000001">
    <property type="protein sequence ID" value="MBB6390720.1"/>
    <property type="molecule type" value="Genomic_DNA"/>
</dbReference>
<dbReference type="SUPFAM" id="SSF53335">
    <property type="entry name" value="S-adenosyl-L-methionine-dependent methyltransferases"/>
    <property type="match status" value="1"/>
</dbReference>
<keyword evidence="2" id="KW-0489">Methyltransferase</keyword>
<evidence type="ECO:0000259" key="1">
    <source>
        <dbReference type="Pfam" id="PF08242"/>
    </source>
</evidence>
<dbReference type="PANTHER" id="PTHR43464:SF82">
    <property type="entry name" value="METHYLTRANSFERASE DOMAIN-CONTAINING PROTEIN"/>
    <property type="match status" value="1"/>
</dbReference>
<organism evidence="2 3">
    <name type="scientific">Microbacterium thalassium</name>
    <dbReference type="NCBI Taxonomy" id="362649"/>
    <lineage>
        <taxon>Bacteria</taxon>
        <taxon>Bacillati</taxon>
        <taxon>Actinomycetota</taxon>
        <taxon>Actinomycetes</taxon>
        <taxon>Micrococcales</taxon>
        <taxon>Microbacteriaceae</taxon>
        <taxon>Microbacterium</taxon>
    </lineage>
</organism>
<keyword evidence="3" id="KW-1185">Reference proteome</keyword>
<dbReference type="Gene3D" id="3.40.50.150">
    <property type="entry name" value="Vaccinia Virus protein VP39"/>
    <property type="match status" value="1"/>
</dbReference>
<feature type="domain" description="Methyltransferase type 12" evidence="1">
    <location>
        <begin position="60"/>
        <end position="155"/>
    </location>
</feature>
<gene>
    <name evidence="2" type="ORF">HD594_001033</name>
</gene>
<dbReference type="RefSeq" id="WP_184749936.1">
    <property type="nucleotide sequence ID" value="NZ_BAAAJR010000003.1"/>
</dbReference>
<dbReference type="CDD" id="cd02440">
    <property type="entry name" value="AdoMet_MTases"/>
    <property type="match status" value="1"/>
</dbReference>
<comment type="caution">
    <text evidence="2">The sequence shown here is derived from an EMBL/GenBank/DDBJ whole genome shotgun (WGS) entry which is preliminary data.</text>
</comment>
<dbReference type="AlphaFoldDB" id="A0A7X0KU23"/>
<keyword evidence="2" id="KW-0808">Transferase</keyword>
<dbReference type="GO" id="GO:0032259">
    <property type="term" value="P:methylation"/>
    <property type="evidence" value="ECO:0007669"/>
    <property type="project" value="UniProtKB-KW"/>
</dbReference>
<sequence length="276" mass="30310">MQEFTDANRANWDERAGLHAARNGSGYDVGRYIQDPALLSEVVRFDVPRLGDIEGTRAVHLQCHIGTDTISLARLGARVTGLDFSSVAVAEARALAADAGDDVDFVESDVYAAADVLERGTFDLVYTGVGALCWLPSVSRWARVVAELLAPGGRLFIRESHPIVWAVDERIEGDIHLRFPYFETAEPLPWDEEESYVEVDRPLTATRTYSWNHGLGEIVTAVMDAGLTLTGLTEHDSLPWQAYPGQMIERPGGEWALDRLAGVMPLSYTLQAVKPG</sequence>
<dbReference type="InterPro" id="IPR029063">
    <property type="entry name" value="SAM-dependent_MTases_sf"/>
</dbReference>
<dbReference type="Pfam" id="PF08242">
    <property type="entry name" value="Methyltransf_12"/>
    <property type="match status" value="1"/>
</dbReference>
<dbReference type="Proteomes" id="UP000537775">
    <property type="component" value="Unassembled WGS sequence"/>
</dbReference>
<name>A0A7X0KU23_9MICO</name>